<comment type="caution">
    <text evidence="6">The sequence shown here is derived from an EMBL/GenBank/DDBJ whole genome shotgun (WGS) entry which is preliminary data.</text>
</comment>
<dbReference type="GO" id="GO:0055086">
    <property type="term" value="P:nucleobase-containing small molecule metabolic process"/>
    <property type="evidence" value="ECO:0007669"/>
    <property type="project" value="UniProtKB-ARBA"/>
</dbReference>
<organism evidence="6 7">
    <name type="scientific">Candidatus Roizmanbacteria bacterium CG03_land_8_20_14_0_80_39_12</name>
    <dbReference type="NCBI Taxonomy" id="1974847"/>
    <lineage>
        <taxon>Bacteria</taxon>
        <taxon>Candidatus Roizmaniibacteriota</taxon>
    </lineage>
</organism>
<evidence type="ECO:0000313" key="6">
    <source>
        <dbReference type="EMBL" id="PIV08327.1"/>
    </source>
</evidence>
<evidence type="ECO:0000256" key="4">
    <source>
        <dbReference type="ARBA" id="ARBA00022833"/>
    </source>
</evidence>
<keyword evidence="3" id="KW-0378">Hydrolase</keyword>
<protein>
    <recommendedName>
        <fullName evidence="5">CMP/dCMP-type deaminase domain-containing protein</fullName>
    </recommendedName>
</protein>
<name>A0A2M7BSA0_9BACT</name>
<dbReference type="PANTHER" id="PTHR11644">
    <property type="entry name" value="CYTIDINE DEAMINASE"/>
    <property type="match status" value="1"/>
</dbReference>
<evidence type="ECO:0000256" key="1">
    <source>
        <dbReference type="ARBA" id="ARBA00006576"/>
    </source>
</evidence>
<dbReference type="PROSITE" id="PS00903">
    <property type="entry name" value="CYT_DCMP_DEAMINASES_1"/>
    <property type="match status" value="1"/>
</dbReference>
<dbReference type="InterPro" id="IPR016193">
    <property type="entry name" value="Cytidine_deaminase-like"/>
</dbReference>
<evidence type="ECO:0000256" key="3">
    <source>
        <dbReference type="ARBA" id="ARBA00022801"/>
    </source>
</evidence>
<dbReference type="PROSITE" id="PS51747">
    <property type="entry name" value="CYT_DCMP_DEAMINASES_2"/>
    <property type="match status" value="1"/>
</dbReference>
<proteinExistence type="inferred from homology"/>
<dbReference type="InterPro" id="IPR002125">
    <property type="entry name" value="CMP_dCMP_dom"/>
</dbReference>
<dbReference type="GO" id="GO:0008270">
    <property type="term" value="F:zinc ion binding"/>
    <property type="evidence" value="ECO:0007669"/>
    <property type="project" value="InterPro"/>
</dbReference>
<dbReference type="GO" id="GO:0004126">
    <property type="term" value="F:cytidine deaminase activity"/>
    <property type="evidence" value="ECO:0007669"/>
    <property type="project" value="TreeGrafter"/>
</dbReference>
<keyword evidence="2" id="KW-0479">Metal-binding</keyword>
<sequence>MIVCFWQSSSIAYHKLSFERKDECCFCFVVHTLIVSSYYVYGDYCDVCYNGKMTQEQKDNLLLEAKKALKNPYPKDAKVIYAAAVLTKKGNIYSAAQYFSDTYSLTLHGEQCALVHAAVHGEGEIVAIASTSNEDNAKGEFTYPCHMCKQLLYESQRRSKVPMEVILLNNHGEIQELKLDNMISHLWPK</sequence>
<dbReference type="GO" id="GO:0042802">
    <property type="term" value="F:identical protein binding"/>
    <property type="evidence" value="ECO:0007669"/>
    <property type="project" value="UniProtKB-ARBA"/>
</dbReference>
<dbReference type="EMBL" id="PEVA01000143">
    <property type="protein sequence ID" value="PIV08327.1"/>
    <property type="molecule type" value="Genomic_DNA"/>
</dbReference>
<evidence type="ECO:0000313" key="7">
    <source>
        <dbReference type="Proteomes" id="UP000230119"/>
    </source>
</evidence>
<feature type="domain" description="CMP/dCMP-type deaminase" evidence="5">
    <location>
        <begin position="56"/>
        <end position="176"/>
    </location>
</feature>
<dbReference type="GO" id="GO:0072527">
    <property type="term" value="P:pyrimidine-containing compound metabolic process"/>
    <property type="evidence" value="ECO:0007669"/>
    <property type="project" value="UniProtKB-ARBA"/>
</dbReference>
<dbReference type="AlphaFoldDB" id="A0A2M7BSA0"/>
<evidence type="ECO:0000256" key="2">
    <source>
        <dbReference type="ARBA" id="ARBA00022723"/>
    </source>
</evidence>
<dbReference type="CDD" id="cd01283">
    <property type="entry name" value="cytidine_deaminase"/>
    <property type="match status" value="1"/>
</dbReference>
<dbReference type="Gene3D" id="3.40.140.10">
    <property type="entry name" value="Cytidine Deaminase, domain 2"/>
    <property type="match status" value="1"/>
</dbReference>
<keyword evidence="4" id="KW-0862">Zinc</keyword>
<comment type="similarity">
    <text evidence="1">Belongs to the cytidine and deoxycytidylate deaminase family.</text>
</comment>
<dbReference type="Proteomes" id="UP000230119">
    <property type="component" value="Unassembled WGS sequence"/>
</dbReference>
<dbReference type="PANTHER" id="PTHR11644:SF2">
    <property type="entry name" value="CYTIDINE DEAMINASE"/>
    <property type="match status" value="1"/>
</dbReference>
<dbReference type="InterPro" id="IPR016192">
    <property type="entry name" value="APOBEC/CMP_deaminase_Zn-bd"/>
</dbReference>
<reference evidence="7" key="1">
    <citation type="submission" date="2017-09" db="EMBL/GenBank/DDBJ databases">
        <title>Depth-based differentiation of microbial function through sediment-hosted aquifers and enrichment of novel symbionts in the deep terrestrial subsurface.</title>
        <authorList>
            <person name="Probst A.J."/>
            <person name="Ladd B."/>
            <person name="Jarett J.K."/>
            <person name="Geller-Mcgrath D.E."/>
            <person name="Sieber C.M.K."/>
            <person name="Emerson J.B."/>
            <person name="Anantharaman K."/>
            <person name="Thomas B.C."/>
            <person name="Malmstrom R."/>
            <person name="Stieglmeier M."/>
            <person name="Klingl A."/>
            <person name="Woyke T."/>
            <person name="Ryan C.M."/>
            <person name="Banfield J.F."/>
        </authorList>
    </citation>
    <scope>NUCLEOTIDE SEQUENCE [LARGE SCALE GENOMIC DNA]</scope>
</reference>
<gene>
    <name evidence="6" type="ORF">COS52_03260</name>
</gene>
<evidence type="ECO:0000259" key="5">
    <source>
        <dbReference type="PROSITE" id="PS51747"/>
    </source>
</evidence>
<dbReference type="GO" id="GO:0005829">
    <property type="term" value="C:cytosol"/>
    <property type="evidence" value="ECO:0007669"/>
    <property type="project" value="TreeGrafter"/>
</dbReference>
<dbReference type="SUPFAM" id="SSF53927">
    <property type="entry name" value="Cytidine deaminase-like"/>
    <property type="match status" value="1"/>
</dbReference>
<accession>A0A2M7BSA0</accession>
<dbReference type="InterPro" id="IPR050202">
    <property type="entry name" value="Cyt/Deoxycyt_deaminase"/>
</dbReference>
<dbReference type="Pfam" id="PF00383">
    <property type="entry name" value="dCMP_cyt_deam_1"/>
    <property type="match status" value="1"/>
</dbReference>